<organism evidence="1 2">
    <name type="scientific">Kordia periserrulae</name>
    <dbReference type="NCBI Taxonomy" id="701523"/>
    <lineage>
        <taxon>Bacteria</taxon>
        <taxon>Pseudomonadati</taxon>
        <taxon>Bacteroidota</taxon>
        <taxon>Flavobacteriia</taxon>
        <taxon>Flavobacteriales</taxon>
        <taxon>Flavobacteriaceae</taxon>
        <taxon>Kordia</taxon>
    </lineage>
</organism>
<dbReference type="AlphaFoldDB" id="A0A2T6BY83"/>
<name>A0A2T6BY83_9FLAO</name>
<keyword evidence="2" id="KW-1185">Reference proteome</keyword>
<evidence type="ECO:0000313" key="1">
    <source>
        <dbReference type="EMBL" id="PTX61025.1"/>
    </source>
</evidence>
<protein>
    <submittedName>
        <fullName evidence="1">Uncharacterized protein</fullName>
    </submittedName>
</protein>
<evidence type="ECO:0000313" key="2">
    <source>
        <dbReference type="Proteomes" id="UP000244090"/>
    </source>
</evidence>
<accession>A0A2T6BY83</accession>
<sequence length="239" mass="27307">MKSIISNVCLLFFFVTIIFGQTSDSLSIEKEWTIEDYQKFTSLLKTLSPDAYPTLKNEATGKLFQKVIAPNYKSFLQNESISVDKKMEYGFTYQQSIREVLNTYATAHVNGNAYGIELSHLVGVIIDFSAETIPVAEIFVKTLNPNDKTYQVRMNGLQQIKYGMKQILEGSFMMIRNTEDSTDEERIILATYFSNAGVDILNYLDASYRTEFKVEIEKYILQESNATVKTLLQSLLQKI</sequence>
<dbReference type="Proteomes" id="UP000244090">
    <property type="component" value="Unassembled WGS sequence"/>
</dbReference>
<dbReference type="OrthoDB" id="9835020at2"/>
<comment type="caution">
    <text evidence="1">The sequence shown here is derived from an EMBL/GenBank/DDBJ whole genome shotgun (WGS) entry which is preliminary data.</text>
</comment>
<proteinExistence type="predicted"/>
<dbReference type="RefSeq" id="WP_108115142.1">
    <property type="nucleotide sequence ID" value="NZ_QBKT01000005.1"/>
</dbReference>
<gene>
    <name evidence="1" type="ORF">C8N46_105181</name>
</gene>
<dbReference type="EMBL" id="QBKT01000005">
    <property type="protein sequence ID" value="PTX61025.1"/>
    <property type="molecule type" value="Genomic_DNA"/>
</dbReference>
<reference evidence="1 2" key="1">
    <citation type="submission" date="2018-04" db="EMBL/GenBank/DDBJ databases">
        <title>Genomic Encyclopedia of Archaeal and Bacterial Type Strains, Phase II (KMG-II): from individual species to whole genera.</title>
        <authorList>
            <person name="Goeker M."/>
        </authorList>
    </citation>
    <scope>NUCLEOTIDE SEQUENCE [LARGE SCALE GENOMIC DNA]</scope>
    <source>
        <strain evidence="1 2">DSM 25731</strain>
    </source>
</reference>